<evidence type="ECO:0000256" key="2">
    <source>
        <dbReference type="ARBA" id="ARBA00009183"/>
    </source>
</evidence>
<dbReference type="InterPro" id="IPR000960">
    <property type="entry name" value="Flavin_mOase"/>
</dbReference>
<evidence type="ECO:0000256" key="1">
    <source>
        <dbReference type="ARBA" id="ARBA00001974"/>
    </source>
</evidence>
<proteinExistence type="inferred from homology"/>
<sequence>MKVCVIGAGASGLCAIKNCLQNNLDVIGFEQSNEIGGTWVYTDKIDKDERGLDIHSSMYKGLYTNLPKELMCFPDFPFPPQEKSFLPASDVLSYLKLYVDTFNVRSKIKFLHAVERVRPLIDNSWEVIVKNLITNMNETFIFDAILVCTGHFNVPHIPKFEGQKTFRGRQIHSHKYRVPKTFHNERVLVIGGSSSGTDLAREISNDANLVLWSHHLKEQVDLKAIKNNVIQKPDISRLTENGVFFKDGTFEMITTVLYCTGYEFTFPFLSIDCNLSCFENYVQPLYKHCININRPSMAIVGIIFNNCPFQTFDLQIRFYLKFLIGEKSLPSRELMLLDTEKDMNERWQRGLSTRKAHSFGDGYQNDYYKDLAVTADIQPIKQYVTKMYSENQQNRKRDITTFRNYKFTIINDETFKTQLLLE</sequence>
<dbReference type="GO" id="GO:0004499">
    <property type="term" value="F:N,N-dimethylaniline monooxygenase activity"/>
    <property type="evidence" value="ECO:0007669"/>
    <property type="project" value="InterPro"/>
</dbReference>
<dbReference type="FunFam" id="3.50.50.60:FF:000138">
    <property type="entry name" value="Flavin-containing monooxygenase"/>
    <property type="match status" value="1"/>
</dbReference>
<dbReference type="InterPro" id="IPR020946">
    <property type="entry name" value="Flavin_mOase-like"/>
</dbReference>
<dbReference type="GO" id="GO:0050660">
    <property type="term" value="F:flavin adenine dinucleotide binding"/>
    <property type="evidence" value="ECO:0007669"/>
    <property type="project" value="InterPro"/>
</dbReference>
<evidence type="ECO:0000256" key="7">
    <source>
        <dbReference type="ARBA" id="ARBA00023033"/>
    </source>
</evidence>
<keyword evidence="4 8" id="KW-0274">FAD</keyword>
<accession>A0A9N9WSY8</accession>
<gene>
    <name evidence="9" type="ORF">CHIRRI_LOCUS6958</name>
</gene>
<dbReference type="Gene3D" id="3.50.50.60">
    <property type="entry name" value="FAD/NAD(P)-binding domain"/>
    <property type="match status" value="2"/>
</dbReference>
<dbReference type="OrthoDB" id="66881at2759"/>
<dbReference type="InterPro" id="IPR050346">
    <property type="entry name" value="FMO-like"/>
</dbReference>
<keyword evidence="3 8" id="KW-0285">Flavoprotein</keyword>
<keyword evidence="10" id="KW-1185">Reference proteome</keyword>
<dbReference type="Proteomes" id="UP001153620">
    <property type="component" value="Chromosome 2"/>
</dbReference>
<dbReference type="PANTHER" id="PTHR23023">
    <property type="entry name" value="DIMETHYLANILINE MONOOXYGENASE"/>
    <property type="match status" value="1"/>
</dbReference>
<evidence type="ECO:0000256" key="4">
    <source>
        <dbReference type="ARBA" id="ARBA00022827"/>
    </source>
</evidence>
<dbReference type="SUPFAM" id="SSF51905">
    <property type="entry name" value="FAD/NAD(P)-binding domain"/>
    <property type="match status" value="2"/>
</dbReference>
<evidence type="ECO:0000256" key="6">
    <source>
        <dbReference type="ARBA" id="ARBA00023002"/>
    </source>
</evidence>
<keyword evidence="6 8" id="KW-0560">Oxidoreductase</keyword>
<name>A0A9N9WSY8_9DIPT</name>
<dbReference type="Pfam" id="PF00743">
    <property type="entry name" value="FMO-like"/>
    <property type="match status" value="2"/>
</dbReference>
<comment type="similarity">
    <text evidence="2 8">Belongs to the FMO family.</text>
</comment>
<dbReference type="InterPro" id="IPR036188">
    <property type="entry name" value="FAD/NAD-bd_sf"/>
</dbReference>
<dbReference type="EMBL" id="OU895878">
    <property type="protein sequence ID" value="CAG9804063.1"/>
    <property type="molecule type" value="Genomic_DNA"/>
</dbReference>
<reference evidence="9" key="1">
    <citation type="submission" date="2022-01" db="EMBL/GenBank/DDBJ databases">
        <authorList>
            <person name="King R."/>
        </authorList>
    </citation>
    <scope>NUCLEOTIDE SEQUENCE</scope>
</reference>
<evidence type="ECO:0000256" key="8">
    <source>
        <dbReference type="RuleBase" id="RU361177"/>
    </source>
</evidence>
<evidence type="ECO:0000313" key="9">
    <source>
        <dbReference type="EMBL" id="CAG9804063.1"/>
    </source>
</evidence>
<evidence type="ECO:0000256" key="5">
    <source>
        <dbReference type="ARBA" id="ARBA00022857"/>
    </source>
</evidence>
<dbReference type="AlphaFoldDB" id="A0A9N9WSY8"/>
<evidence type="ECO:0000313" key="10">
    <source>
        <dbReference type="Proteomes" id="UP001153620"/>
    </source>
</evidence>
<dbReference type="PRINTS" id="PR00370">
    <property type="entry name" value="FMOXYGENASE"/>
</dbReference>
<evidence type="ECO:0000256" key="3">
    <source>
        <dbReference type="ARBA" id="ARBA00022630"/>
    </source>
</evidence>
<dbReference type="PIRSF" id="PIRSF000332">
    <property type="entry name" value="FMO"/>
    <property type="match status" value="1"/>
</dbReference>
<protein>
    <recommendedName>
        <fullName evidence="8">Flavin-containing monooxygenase</fullName>
        <ecNumber evidence="8">1.-.-.-</ecNumber>
    </recommendedName>
</protein>
<dbReference type="EC" id="1.-.-.-" evidence="8"/>
<reference evidence="9" key="2">
    <citation type="submission" date="2022-10" db="EMBL/GenBank/DDBJ databases">
        <authorList>
            <consortium name="ENA_rothamsted_submissions"/>
            <consortium name="culmorum"/>
            <person name="King R."/>
        </authorList>
    </citation>
    <scope>NUCLEOTIDE SEQUENCE</scope>
</reference>
<organism evidence="9 10">
    <name type="scientific">Chironomus riparius</name>
    <dbReference type="NCBI Taxonomy" id="315576"/>
    <lineage>
        <taxon>Eukaryota</taxon>
        <taxon>Metazoa</taxon>
        <taxon>Ecdysozoa</taxon>
        <taxon>Arthropoda</taxon>
        <taxon>Hexapoda</taxon>
        <taxon>Insecta</taxon>
        <taxon>Pterygota</taxon>
        <taxon>Neoptera</taxon>
        <taxon>Endopterygota</taxon>
        <taxon>Diptera</taxon>
        <taxon>Nematocera</taxon>
        <taxon>Chironomoidea</taxon>
        <taxon>Chironomidae</taxon>
        <taxon>Chironominae</taxon>
        <taxon>Chironomus</taxon>
    </lineage>
</organism>
<comment type="cofactor">
    <cofactor evidence="1 8">
        <name>FAD</name>
        <dbReference type="ChEBI" id="CHEBI:57692"/>
    </cofactor>
</comment>
<dbReference type="GO" id="GO:0050661">
    <property type="term" value="F:NADP binding"/>
    <property type="evidence" value="ECO:0007669"/>
    <property type="project" value="InterPro"/>
</dbReference>
<keyword evidence="7 8" id="KW-0503">Monooxygenase</keyword>
<keyword evidence="5" id="KW-0521">NADP</keyword>